<dbReference type="Gene3D" id="1.20.910.10">
    <property type="entry name" value="Heme oxygenase-like"/>
    <property type="match status" value="1"/>
</dbReference>
<dbReference type="GO" id="GO:0006772">
    <property type="term" value="P:thiamine metabolic process"/>
    <property type="evidence" value="ECO:0007669"/>
    <property type="project" value="UniProtKB-ARBA"/>
</dbReference>
<evidence type="ECO:0000259" key="1">
    <source>
        <dbReference type="Pfam" id="PF03070"/>
    </source>
</evidence>
<comment type="caution">
    <text evidence="2">The sequence shown here is derived from an EMBL/GenBank/DDBJ whole genome shotgun (WGS) entry which is preliminary data.</text>
</comment>
<dbReference type="PANTHER" id="PTHR43198">
    <property type="entry name" value="BIFUNCTIONAL TH2 PROTEIN"/>
    <property type="match status" value="1"/>
</dbReference>
<name>A0AAD3H5X8_9STRA</name>
<dbReference type="PANTHER" id="PTHR43198:SF2">
    <property type="entry name" value="SI:CH1073-67J19.1-RELATED"/>
    <property type="match status" value="1"/>
</dbReference>
<dbReference type="GO" id="GO:0005829">
    <property type="term" value="C:cytosol"/>
    <property type="evidence" value="ECO:0007669"/>
    <property type="project" value="TreeGrafter"/>
</dbReference>
<dbReference type="CDD" id="cd19365">
    <property type="entry name" value="TenA_C-like"/>
    <property type="match status" value="1"/>
</dbReference>
<evidence type="ECO:0000313" key="2">
    <source>
        <dbReference type="EMBL" id="GFH51481.1"/>
    </source>
</evidence>
<organism evidence="2 3">
    <name type="scientific">Chaetoceros tenuissimus</name>
    <dbReference type="NCBI Taxonomy" id="426638"/>
    <lineage>
        <taxon>Eukaryota</taxon>
        <taxon>Sar</taxon>
        <taxon>Stramenopiles</taxon>
        <taxon>Ochrophyta</taxon>
        <taxon>Bacillariophyta</taxon>
        <taxon>Coscinodiscophyceae</taxon>
        <taxon>Chaetocerotophycidae</taxon>
        <taxon>Chaetocerotales</taxon>
        <taxon>Chaetocerotaceae</taxon>
        <taxon>Chaetoceros</taxon>
    </lineage>
</organism>
<feature type="domain" description="Thiaminase-2/PQQC" evidence="1">
    <location>
        <begin position="24"/>
        <end position="231"/>
    </location>
</feature>
<sequence>MSASSAKSLTQKFWDASSKIISTTEKHEFLTAMVDGSLAEDKFIYYVLQDCLYLTDFADCLHKLSLKAPNAAHKKRLAELALGAENDEKELHRSFFTKWGIDDSHVEAMPNTLLYTSYMLRVVSTRPYAEGLAVLLPCFWVYMHVGKVMLKLREELGDSVKRIPQFDAWIDLYASEEFEKEVSDYIAMVDDIGKDEIYVNEYDGDAEAMQSKMQEHFIMCCKLEHMFWDQANSLMKWPDL</sequence>
<keyword evidence="3" id="KW-1185">Reference proteome</keyword>
<dbReference type="AlphaFoldDB" id="A0AAD3H5X8"/>
<protein>
    <recommendedName>
        <fullName evidence="1">Thiaminase-2/PQQC domain-containing protein</fullName>
    </recommendedName>
</protein>
<dbReference type="SUPFAM" id="SSF48613">
    <property type="entry name" value="Heme oxygenase-like"/>
    <property type="match status" value="1"/>
</dbReference>
<dbReference type="Pfam" id="PF03070">
    <property type="entry name" value="TENA_THI-4"/>
    <property type="match status" value="1"/>
</dbReference>
<evidence type="ECO:0000313" key="3">
    <source>
        <dbReference type="Proteomes" id="UP001054902"/>
    </source>
</evidence>
<dbReference type="EMBL" id="BLLK01000045">
    <property type="protein sequence ID" value="GFH51481.1"/>
    <property type="molecule type" value="Genomic_DNA"/>
</dbReference>
<dbReference type="InterPro" id="IPR016084">
    <property type="entry name" value="Haem_Oase-like_multi-hlx"/>
</dbReference>
<accession>A0AAD3H5X8</accession>
<dbReference type="Proteomes" id="UP001054902">
    <property type="component" value="Unassembled WGS sequence"/>
</dbReference>
<reference evidence="2 3" key="1">
    <citation type="journal article" date="2021" name="Sci. Rep.">
        <title>The genome of the diatom Chaetoceros tenuissimus carries an ancient integrated fragment of an extant virus.</title>
        <authorList>
            <person name="Hongo Y."/>
            <person name="Kimura K."/>
            <person name="Takaki Y."/>
            <person name="Yoshida Y."/>
            <person name="Baba S."/>
            <person name="Kobayashi G."/>
            <person name="Nagasaki K."/>
            <person name="Hano T."/>
            <person name="Tomaru Y."/>
        </authorList>
    </citation>
    <scope>NUCLEOTIDE SEQUENCE [LARGE SCALE GENOMIC DNA]</scope>
    <source>
        <strain evidence="2 3">NIES-3715</strain>
    </source>
</reference>
<gene>
    <name evidence="2" type="ORF">CTEN210_07957</name>
</gene>
<dbReference type="InterPro" id="IPR050967">
    <property type="entry name" value="Thiamine_Salvage_TenA"/>
</dbReference>
<proteinExistence type="predicted"/>
<dbReference type="InterPro" id="IPR004305">
    <property type="entry name" value="Thiaminase-2/PQQC"/>
</dbReference>